<feature type="signal peptide" evidence="9">
    <location>
        <begin position="1"/>
        <end position="18"/>
    </location>
</feature>
<accession>A0A7R9M3I9</accession>
<comment type="similarity">
    <text evidence="2">Belongs to the 'GDXG' lipolytic enzyme family.</text>
</comment>
<dbReference type="OrthoDB" id="408631at2759"/>
<dbReference type="Gene3D" id="3.40.50.1820">
    <property type="entry name" value="alpha/beta hydrolase"/>
    <property type="match status" value="2"/>
</dbReference>
<dbReference type="Proteomes" id="UP000728032">
    <property type="component" value="Unassembled WGS sequence"/>
</dbReference>
<dbReference type="InterPro" id="IPR002168">
    <property type="entry name" value="Lipase_GDXG_HIS_AS"/>
</dbReference>
<feature type="chain" id="PRO_5035680248" description="Carboxylesterase type B domain-containing protein" evidence="9">
    <location>
        <begin position="19"/>
        <end position="710"/>
    </location>
</feature>
<feature type="domain" description="Carboxylesterase type B" evidence="10">
    <location>
        <begin position="20"/>
        <end position="476"/>
    </location>
</feature>
<dbReference type="PROSITE" id="PS00122">
    <property type="entry name" value="CARBOXYLESTERASE_B_1"/>
    <property type="match status" value="2"/>
</dbReference>
<feature type="active site" description="Charge relay system" evidence="8">
    <location>
        <position position="322"/>
    </location>
</feature>
<feature type="domain" description="Carboxylesterase type B" evidence="10">
    <location>
        <begin position="479"/>
        <end position="689"/>
    </location>
</feature>
<dbReference type="GO" id="GO:0005886">
    <property type="term" value="C:plasma membrane"/>
    <property type="evidence" value="ECO:0007669"/>
    <property type="project" value="TreeGrafter"/>
</dbReference>
<keyword evidence="5" id="KW-1015">Disulfide bond</keyword>
<gene>
    <name evidence="11" type="ORF">ONB1V03_LOCUS8433</name>
</gene>
<dbReference type="InterPro" id="IPR002018">
    <property type="entry name" value="CarbesteraseB"/>
</dbReference>
<dbReference type="EMBL" id="OC919644">
    <property type="protein sequence ID" value="CAD7651702.1"/>
    <property type="molecule type" value="Genomic_DNA"/>
</dbReference>
<keyword evidence="3" id="KW-0719">Serine esterase</keyword>
<feature type="active site" description="Charge relay system" evidence="8">
    <location>
        <position position="436"/>
    </location>
</feature>
<comment type="catalytic activity">
    <reaction evidence="7">
        <text>acetylcholine + H2O = choline + acetate + H(+)</text>
        <dbReference type="Rhea" id="RHEA:17561"/>
        <dbReference type="ChEBI" id="CHEBI:15354"/>
        <dbReference type="ChEBI" id="CHEBI:15355"/>
        <dbReference type="ChEBI" id="CHEBI:15377"/>
        <dbReference type="ChEBI" id="CHEBI:15378"/>
        <dbReference type="ChEBI" id="CHEBI:30089"/>
        <dbReference type="EC" id="3.1.1.7"/>
    </reaction>
</comment>
<keyword evidence="9" id="KW-0732">Signal</keyword>
<evidence type="ECO:0000256" key="9">
    <source>
        <dbReference type="SAM" id="SignalP"/>
    </source>
</evidence>
<dbReference type="InterPro" id="IPR050654">
    <property type="entry name" value="AChE-related_enzymes"/>
</dbReference>
<dbReference type="GO" id="GO:0006581">
    <property type="term" value="P:acetylcholine catabolic process"/>
    <property type="evidence" value="ECO:0007669"/>
    <property type="project" value="TreeGrafter"/>
</dbReference>
<evidence type="ECO:0000256" key="5">
    <source>
        <dbReference type="ARBA" id="ARBA00023157"/>
    </source>
</evidence>
<name>A0A7R9M3I9_9ACAR</name>
<keyword evidence="12" id="KW-1185">Reference proteome</keyword>
<evidence type="ECO:0000256" key="4">
    <source>
        <dbReference type="ARBA" id="ARBA00022801"/>
    </source>
</evidence>
<evidence type="ECO:0000256" key="1">
    <source>
        <dbReference type="ARBA" id="ARBA00005964"/>
    </source>
</evidence>
<reference evidence="11" key="1">
    <citation type="submission" date="2020-11" db="EMBL/GenBank/DDBJ databases">
        <authorList>
            <person name="Tran Van P."/>
        </authorList>
    </citation>
    <scope>NUCLEOTIDE SEQUENCE</scope>
</reference>
<feature type="non-terminal residue" evidence="11">
    <location>
        <position position="710"/>
    </location>
</feature>
<evidence type="ECO:0000256" key="3">
    <source>
        <dbReference type="ARBA" id="ARBA00022487"/>
    </source>
</evidence>
<feature type="active site" description="Acyl-ester intermediate" evidence="8">
    <location>
        <position position="205"/>
    </location>
</feature>
<protein>
    <recommendedName>
        <fullName evidence="10">Carboxylesterase type B domain-containing protein</fullName>
    </recommendedName>
</protein>
<evidence type="ECO:0000259" key="10">
    <source>
        <dbReference type="Pfam" id="PF00135"/>
    </source>
</evidence>
<evidence type="ECO:0000313" key="11">
    <source>
        <dbReference type="EMBL" id="CAD7651702.1"/>
    </source>
</evidence>
<dbReference type="PROSITE" id="PS01173">
    <property type="entry name" value="LIPASE_GDXG_HIS"/>
    <property type="match status" value="1"/>
</dbReference>
<dbReference type="InterPro" id="IPR000997">
    <property type="entry name" value="Cholinesterase"/>
</dbReference>
<evidence type="ECO:0000256" key="2">
    <source>
        <dbReference type="ARBA" id="ARBA00010515"/>
    </source>
</evidence>
<dbReference type="AlphaFoldDB" id="A0A7R9M3I9"/>
<dbReference type="Pfam" id="PF00135">
    <property type="entry name" value="COesterase"/>
    <property type="match status" value="2"/>
</dbReference>
<organism evidence="11">
    <name type="scientific">Oppiella nova</name>
    <dbReference type="NCBI Taxonomy" id="334625"/>
    <lineage>
        <taxon>Eukaryota</taxon>
        <taxon>Metazoa</taxon>
        <taxon>Ecdysozoa</taxon>
        <taxon>Arthropoda</taxon>
        <taxon>Chelicerata</taxon>
        <taxon>Arachnida</taxon>
        <taxon>Acari</taxon>
        <taxon>Acariformes</taxon>
        <taxon>Sarcoptiformes</taxon>
        <taxon>Oribatida</taxon>
        <taxon>Brachypylina</taxon>
        <taxon>Oppioidea</taxon>
        <taxon>Oppiidae</taxon>
        <taxon>Oppiella</taxon>
    </lineage>
</organism>
<proteinExistence type="inferred from homology"/>
<evidence type="ECO:0000313" key="12">
    <source>
        <dbReference type="Proteomes" id="UP000728032"/>
    </source>
</evidence>
<evidence type="ECO:0000256" key="8">
    <source>
        <dbReference type="PIRSR" id="PIRSR600997-1"/>
    </source>
</evidence>
<dbReference type="GO" id="GO:0003990">
    <property type="term" value="F:acetylcholinesterase activity"/>
    <property type="evidence" value="ECO:0007669"/>
    <property type="project" value="UniProtKB-EC"/>
</dbReference>
<dbReference type="GO" id="GO:0019695">
    <property type="term" value="P:choline metabolic process"/>
    <property type="evidence" value="ECO:0007669"/>
    <property type="project" value="TreeGrafter"/>
</dbReference>
<dbReference type="PRINTS" id="PR00878">
    <property type="entry name" value="CHOLNESTRASE"/>
</dbReference>
<dbReference type="InterPro" id="IPR029058">
    <property type="entry name" value="AB_hydrolase_fold"/>
</dbReference>
<dbReference type="FunFam" id="3.40.50.1820:FF:000127">
    <property type="entry name" value="Thyroglobulin"/>
    <property type="match status" value="1"/>
</dbReference>
<evidence type="ECO:0000256" key="6">
    <source>
        <dbReference type="ARBA" id="ARBA00023180"/>
    </source>
</evidence>
<dbReference type="PANTHER" id="PTHR43918">
    <property type="entry name" value="ACETYLCHOLINESTERASE"/>
    <property type="match status" value="1"/>
</dbReference>
<dbReference type="EMBL" id="CAJPVJ010004819">
    <property type="protein sequence ID" value="CAG2168949.1"/>
    <property type="molecule type" value="Genomic_DNA"/>
</dbReference>
<evidence type="ECO:0000256" key="7">
    <source>
        <dbReference type="ARBA" id="ARBA00048484"/>
    </source>
</evidence>
<dbReference type="PANTHER" id="PTHR43918:SF4">
    <property type="entry name" value="CARBOXYLIC ESTER HYDROLASE"/>
    <property type="match status" value="1"/>
</dbReference>
<dbReference type="SUPFAM" id="SSF53474">
    <property type="entry name" value="alpha/beta-Hydrolases"/>
    <property type="match status" value="2"/>
</dbReference>
<comment type="similarity">
    <text evidence="1">Belongs to the type-B carboxylesterase/lipase family.</text>
</comment>
<keyword evidence="4" id="KW-0378">Hydrolase</keyword>
<dbReference type="GO" id="GO:0005615">
    <property type="term" value="C:extracellular space"/>
    <property type="evidence" value="ECO:0007669"/>
    <property type="project" value="TreeGrafter"/>
</dbReference>
<dbReference type="InterPro" id="IPR019826">
    <property type="entry name" value="Carboxylesterase_B_AS"/>
</dbReference>
<keyword evidence="6" id="KW-0325">Glycoprotein</keyword>
<sequence>MNLLLGLLFISCIKCITSIDVNTTSGVVRGQTLQAFNKSFDQFIGIPYAEPPVGNLRFAGPEPIKTPIKLIDATKAKDSCPQLISVMPNGTEMSEDCLFLNIWTISSQNRTSDALKPVMFWIHGGAFVSGSSFTAYFDGMVLASHDVVVVTINYRLGYFGFTYGGVESAPGNAGLLDQILALKWVRDNIHAFGGDRDQVTIFGESAGSYSVSAHVLSPLSRGLFRRAILESGAQMHYKGREGVSKSDALNVSKQLAQRFNCSGNEWLECLRKVDAKQITKYTPVAQVPLEGDQVLPLIAQKAFDEHKYNTDLDIIGGVVQNEGPTLATMVLPDIEKINMTEKTFMSGVNASKSLFQGLNETKISEFYLKNVNTSDPNAVKHAFYAFFGDLVVTCPTYHFAKQYATHSPLNVYFYELTYETKQMAQLGCRTDMGICHGADIEFVFGLPFLDPKSYTQVDKDFSEQVMQMWTNFAKNGIDVNTTSGVVRGQTLQAFNKSFDQFIGIPYAEPPVGNLRFAGPEPIKTPIKLIDATKAKDSCPQPSNDTKVSEDCLFLNIWTISSQNRTSDALKPVMFWIHGGAFVAGSSFTSYYDGMVLASHDVVVVTINYRLGYFGFTYGGVESAPGNAGLLDQILALKWVRDNIHAFGGDRDQVTIFGESAGSYSVSAHILSPLSRGLFRRAILESGAQMHYKGREGVSKSDALNVSKQLA</sequence>